<dbReference type="AlphaFoldDB" id="A0A553V5Y4"/>
<dbReference type="OrthoDB" id="73819at2"/>
<name>A0A553V5Y4_9DEIO</name>
<reference evidence="1 2" key="1">
    <citation type="submission" date="2019-07" db="EMBL/GenBank/DDBJ databases">
        <title>Deinococcus detaillus sp. nov., isolated from humus soil in Antarctica.</title>
        <authorList>
            <person name="Zhang K."/>
        </authorList>
    </citation>
    <scope>NUCLEOTIDE SEQUENCE [LARGE SCALE GENOMIC DNA]</scope>
    <source>
        <strain evidence="1 2">H1</strain>
    </source>
</reference>
<gene>
    <name evidence="1" type="ORF">FNU79_01110</name>
</gene>
<evidence type="ECO:0000313" key="2">
    <source>
        <dbReference type="Proteomes" id="UP000316092"/>
    </source>
</evidence>
<sequence>MSDSSAVVQLALRAALSGWAVSEVRGNQARVLPAPDLDTLSAHLAAVDPAWSLTWACESAAPFVVRARLTLCGAVREGLSSAQRLEDAKKLALADAFRYFGVYSALEAPWVDYDPEEGANTSELGAGDFGAETETVRPVTPLPSTPKDPQMESARAHIDTLMEQLRQGGKGGEAIKLLMRGYGETVEESRAIYKELQALQRR</sequence>
<organism evidence="1 2">
    <name type="scientific">Deinococcus detaillensis</name>
    <dbReference type="NCBI Taxonomy" id="2592048"/>
    <lineage>
        <taxon>Bacteria</taxon>
        <taxon>Thermotogati</taxon>
        <taxon>Deinococcota</taxon>
        <taxon>Deinococci</taxon>
        <taxon>Deinococcales</taxon>
        <taxon>Deinococcaceae</taxon>
        <taxon>Deinococcus</taxon>
    </lineage>
</organism>
<comment type="caution">
    <text evidence="1">The sequence shown here is derived from an EMBL/GenBank/DDBJ whole genome shotgun (WGS) entry which is preliminary data.</text>
</comment>
<dbReference type="RefSeq" id="WP_143719075.1">
    <property type="nucleotide sequence ID" value="NZ_VKDB01000001.1"/>
</dbReference>
<keyword evidence="1" id="KW-0238">DNA-binding</keyword>
<evidence type="ECO:0000313" key="1">
    <source>
        <dbReference type="EMBL" id="TSA87878.1"/>
    </source>
</evidence>
<dbReference type="GO" id="GO:0003677">
    <property type="term" value="F:DNA binding"/>
    <property type="evidence" value="ECO:0007669"/>
    <property type="project" value="UniProtKB-KW"/>
</dbReference>
<keyword evidence="2" id="KW-1185">Reference proteome</keyword>
<dbReference type="Proteomes" id="UP000316092">
    <property type="component" value="Unassembled WGS sequence"/>
</dbReference>
<protein>
    <submittedName>
        <fullName evidence="1">Single-stranded DNA-binding protein</fullName>
    </submittedName>
</protein>
<proteinExistence type="predicted"/>
<accession>A0A553V5Y4</accession>
<dbReference type="EMBL" id="VKDB01000001">
    <property type="protein sequence ID" value="TSA87878.1"/>
    <property type="molecule type" value="Genomic_DNA"/>
</dbReference>